<dbReference type="Proteomes" id="UP000441399">
    <property type="component" value="Unassembled WGS sequence"/>
</dbReference>
<accession>A0A5S9PSI1</accession>
<keyword evidence="1" id="KW-0812">Transmembrane</keyword>
<evidence type="ECO:0000313" key="2">
    <source>
        <dbReference type="EMBL" id="CAA0107742.1"/>
    </source>
</evidence>
<gene>
    <name evidence="2" type="ORF">OPDIPICF_01245</name>
</gene>
<dbReference type="AlphaFoldDB" id="A0A5S9PSI1"/>
<sequence length="886" mass="92684">MTETMVHPQQHSKCSAAMTNGIMQLSGWFASAMLVMFVCLIVSAAPAAFALTPANTLISNQATASYKSSDGAQRLATSNSVRTIVTSVAAATLTQDQTRDVLASGSVVFSHIISNNGNVGDSYTITLTNQTGDDFNFTSLSAFADADANGQPDTVQPLTETPVLAMQESFNIVIVGSIGTGENPGNEAQVQVTATSILDNSVVLNNTDTAIVVDDAVVDITQSIDLTQGIAGQTPIRITYFYVNSGSRAATAITLGNLLPDGFVYQGNAVWSFGNLPLTDANEETQGSAPSIIYCAYQPSCTQADRLSFVIDELGAGQSGSVSFDIAIDATQLPGVIQNTATYDYLPFNGTQITGRSTNTVPFTVVGDESLTLTDDSVTDAVPGTTVFVTHTVTNTGTGNDTFNIRVNQISSNFPVGTVFFLYQSDGLTPLNDSNLDGDLDTGPLPKDDDVNIIIGITLPPSAATGTYSVGLRGTSLQSNNTFADAIATVSVLAPLLAVDLTGIAANGDSACDADADNCGFEAFDPADPAVISQTIDPGQTANFVLYARNLSEIIDLFGFSASTDNTFGSQTLPAGWSISYTELTDEVIASTGTLSPGGVKAFKVAVTTSETALATTEDLYIQVLSATSLRSDRLRLSISINEVQSVSLGPDNASTEEPNQFVIYRHELVNDGNAAVTFDGIAVALTTPDWSIALYEDTAGGTVDEWDVDDQIINGSFSVAAFSSKVVYVRAFIPSSATPGQVETATVTATFNAGVDQVSAIDVITANPFDIDIVKAQAKDANCDGTEDSAFAVGSFGALPGECIVYRLRVSNFSDITAVNAVIRDATPEYTFYSATQPATRCTPAVCVFVSEPAASQTGELEINVGDIDAGNTVDFFFSVKVSDT</sequence>
<reference evidence="2 3" key="1">
    <citation type="submission" date="2019-11" db="EMBL/GenBank/DDBJ databases">
        <authorList>
            <person name="Holert J."/>
        </authorList>
    </citation>
    <scope>NUCLEOTIDE SEQUENCE [LARGE SCALE GENOMIC DNA]</scope>
    <source>
        <strain evidence="2">SB11_3</strain>
    </source>
</reference>
<protein>
    <recommendedName>
        <fullName evidence="4">DUF11 domain-containing protein</fullName>
    </recommendedName>
</protein>
<dbReference type="EMBL" id="CACSIO010000012">
    <property type="protein sequence ID" value="CAA0107742.1"/>
    <property type="molecule type" value="Genomic_DNA"/>
</dbReference>
<organism evidence="2 3">
    <name type="scientific">BD1-7 clade bacterium</name>
    <dbReference type="NCBI Taxonomy" id="2029982"/>
    <lineage>
        <taxon>Bacteria</taxon>
        <taxon>Pseudomonadati</taxon>
        <taxon>Pseudomonadota</taxon>
        <taxon>Gammaproteobacteria</taxon>
        <taxon>Cellvibrionales</taxon>
        <taxon>Spongiibacteraceae</taxon>
        <taxon>BD1-7 clade</taxon>
    </lineage>
</organism>
<keyword evidence="1" id="KW-0472">Membrane</keyword>
<evidence type="ECO:0000256" key="1">
    <source>
        <dbReference type="SAM" id="Phobius"/>
    </source>
</evidence>
<keyword evidence="3" id="KW-1185">Reference proteome</keyword>
<evidence type="ECO:0008006" key="4">
    <source>
        <dbReference type="Google" id="ProtNLM"/>
    </source>
</evidence>
<keyword evidence="1" id="KW-1133">Transmembrane helix</keyword>
<proteinExistence type="predicted"/>
<name>A0A5S9PSI1_9GAMM</name>
<dbReference type="OrthoDB" id="28777at2"/>
<feature type="transmembrane region" description="Helical" evidence="1">
    <location>
        <begin position="28"/>
        <end position="51"/>
    </location>
</feature>
<evidence type="ECO:0000313" key="3">
    <source>
        <dbReference type="Proteomes" id="UP000441399"/>
    </source>
</evidence>